<protein>
    <submittedName>
        <fullName evidence="1">Uncharacterized protein</fullName>
    </submittedName>
</protein>
<accession>A0A1A8KZJ4</accession>
<name>A0A1A8KZJ4_9TELE</name>
<feature type="non-terminal residue" evidence="1">
    <location>
        <position position="120"/>
    </location>
</feature>
<proteinExistence type="predicted"/>
<gene>
    <name evidence="1" type="primary">Nfu_g_1_012681</name>
</gene>
<reference evidence="1" key="2">
    <citation type="submission" date="2016-06" db="EMBL/GenBank/DDBJ databases">
        <title>The genome of a short-lived fish provides insights into sex chromosome evolution and the genetic control of aging.</title>
        <authorList>
            <person name="Reichwald K."/>
            <person name="Felder M."/>
            <person name="Petzold A."/>
            <person name="Koch P."/>
            <person name="Groth M."/>
            <person name="Platzer M."/>
        </authorList>
    </citation>
    <scope>NUCLEOTIDE SEQUENCE</scope>
    <source>
        <tissue evidence="1">Brain</tissue>
    </source>
</reference>
<dbReference type="EMBL" id="HAEF01000236">
    <property type="protein sequence ID" value="SBR37618.1"/>
    <property type="molecule type" value="Transcribed_RNA"/>
</dbReference>
<dbReference type="AlphaFoldDB" id="A0A1A8KZJ4"/>
<reference evidence="1" key="1">
    <citation type="submission" date="2016-05" db="EMBL/GenBank/DDBJ databases">
        <authorList>
            <person name="Lavstsen T."/>
            <person name="Jespersen J.S."/>
        </authorList>
    </citation>
    <scope>NUCLEOTIDE SEQUENCE</scope>
    <source>
        <tissue evidence="1">Brain</tissue>
    </source>
</reference>
<organism evidence="1">
    <name type="scientific">Nothobranchius pienaari</name>
    <dbReference type="NCBI Taxonomy" id="704102"/>
    <lineage>
        <taxon>Eukaryota</taxon>
        <taxon>Metazoa</taxon>
        <taxon>Chordata</taxon>
        <taxon>Craniata</taxon>
        <taxon>Vertebrata</taxon>
        <taxon>Euteleostomi</taxon>
        <taxon>Actinopterygii</taxon>
        <taxon>Neopterygii</taxon>
        <taxon>Teleostei</taxon>
        <taxon>Neoteleostei</taxon>
        <taxon>Acanthomorphata</taxon>
        <taxon>Ovalentaria</taxon>
        <taxon>Atherinomorphae</taxon>
        <taxon>Cyprinodontiformes</taxon>
        <taxon>Nothobranchiidae</taxon>
        <taxon>Nothobranchius</taxon>
    </lineage>
</organism>
<evidence type="ECO:0000313" key="1">
    <source>
        <dbReference type="EMBL" id="SBR37618.1"/>
    </source>
</evidence>
<sequence>EGEKGATHVWLLSRRCSGQRLNRRQRDGRFETMMQFFCELTERESKEHPAQEEPATSRSSWRVSCLQRTPVCLVTYTLGGALMTQHVLLERDVVQSASPQSCAAQHDTSLEFSQCDMNNP</sequence>
<feature type="non-terminal residue" evidence="1">
    <location>
        <position position="1"/>
    </location>
</feature>